<dbReference type="Gene3D" id="1.10.10.10">
    <property type="entry name" value="Winged helix-like DNA-binding domain superfamily/Winged helix DNA-binding domain"/>
    <property type="match status" value="1"/>
</dbReference>
<name>A0A1R4HYR1_9GAMM</name>
<dbReference type="AlphaFoldDB" id="A0A1R4HYR1"/>
<dbReference type="SUPFAM" id="SSF46785">
    <property type="entry name" value="Winged helix' DNA-binding domain"/>
    <property type="match status" value="1"/>
</dbReference>
<dbReference type="PROSITE" id="PS51118">
    <property type="entry name" value="HTH_HXLR"/>
    <property type="match status" value="1"/>
</dbReference>
<dbReference type="EMBL" id="FUKM01000033">
    <property type="protein sequence ID" value="SJN12616.1"/>
    <property type="molecule type" value="Genomic_DNA"/>
</dbReference>
<dbReference type="InterPro" id="IPR002577">
    <property type="entry name" value="HTH_HxlR"/>
</dbReference>
<dbReference type="InterPro" id="IPR036390">
    <property type="entry name" value="WH_DNA-bd_sf"/>
</dbReference>
<dbReference type="InterPro" id="IPR036388">
    <property type="entry name" value="WH-like_DNA-bd_sf"/>
</dbReference>
<sequence>MFAEVPPRVEYSLTELGFTLSPVLNAMKEWGDSYLSWQQDKEQ</sequence>
<proteinExistence type="predicted"/>
<evidence type="ECO:0000313" key="2">
    <source>
        <dbReference type="EMBL" id="SJN12616.1"/>
    </source>
</evidence>
<reference evidence="2 3" key="1">
    <citation type="submission" date="2017-02" db="EMBL/GenBank/DDBJ databases">
        <authorList>
            <person name="Dridi B."/>
        </authorList>
    </citation>
    <scope>NUCLEOTIDE SEQUENCE [LARGE SCALE GENOMIC DNA]</scope>
    <source>
        <strain evidence="2 3">JB380</strain>
    </source>
</reference>
<protein>
    <recommendedName>
        <fullName evidence="1">HTH hxlR-type domain-containing protein</fullName>
    </recommendedName>
</protein>
<evidence type="ECO:0000259" key="1">
    <source>
        <dbReference type="PROSITE" id="PS51118"/>
    </source>
</evidence>
<dbReference type="Proteomes" id="UP000196331">
    <property type="component" value="Unassembled WGS sequence"/>
</dbReference>
<comment type="caution">
    <text evidence="2">The sequence shown here is derived from an EMBL/GenBank/DDBJ whole genome shotgun (WGS) entry which is preliminary data.</text>
</comment>
<dbReference type="Pfam" id="PF01638">
    <property type="entry name" value="HxlR"/>
    <property type="match status" value="1"/>
</dbReference>
<gene>
    <name evidence="2" type="ORF">CZ787_08490</name>
</gene>
<feature type="domain" description="HTH hxlR-type" evidence="1">
    <location>
        <begin position="1"/>
        <end position="39"/>
    </location>
</feature>
<evidence type="ECO:0000313" key="3">
    <source>
        <dbReference type="Proteomes" id="UP000196331"/>
    </source>
</evidence>
<accession>A0A1R4HYR1</accession>
<organism evidence="2 3">
    <name type="scientific">Halomonas citrativorans</name>
    <dbReference type="NCBI Taxonomy" id="2742612"/>
    <lineage>
        <taxon>Bacteria</taxon>
        <taxon>Pseudomonadati</taxon>
        <taxon>Pseudomonadota</taxon>
        <taxon>Gammaproteobacteria</taxon>
        <taxon>Oceanospirillales</taxon>
        <taxon>Halomonadaceae</taxon>
        <taxon>Halomonas</taxon>
    </lineage>
</organism>